<protein>
    <recommendedName>
        <fullName evidence="5">Protein kinase domain-containing protein</fullName>
    </recommendedName>
</protein>
<dbReference type="InterPro" id="IPR051343">
    <property type="entry name" value="G-type_lectin_kinases/EP1-like"/>
</dbReference>
<comment type="caution">
    <text evidence="3">The sequence shown here is derived from an EMBL/GenBank/DDBJ whole genome shotgun (WGS) entry which is preliminary data.</text>
</comment>
<dbReference type="PANTHER" id="PTHR47976:SF115">
    <property type="entry name" value="RECEPTOR-LIKE SERINE_THREONINE-PROTEIN KINASE"/>
    <property type="match status" value="1"/>
</dbReference>
<proteinExistence type="predicted"/>
<sequence length="109" mass="12336">MEREKLIRSSVQQLQTATDNFTNLLGSGGFGAVYKGIFGNGVLVTVKVLNRSSVKRIEEQLKAFMVSIWSGFMVTAFFERNLRALSYEYRENGWLDKLSFSSNEALTQI</sequence>
<reference evidence="3 4" key="1">
    <citation type="journal article" date="2019" name="G3 (Bethesda)">
        <title>Sequencing of a Wild Apple (Malus baccata) Genome Unravels the Differences Between Cultivated and Wild Apple Species Regarding Disease Resistance and Cold Tolerance.</title>
        <authorList>
            <person name="Chen X."/>
        </authorList>
    </citation>
    <scope>NUCLEOTIDE SEQUENCE [LARGE SCALE GENOMIC DNA]</scope>
    <source>
        <strain evidence="4">cv. Shandingzi</strain>
        <tissue evidence="3">Leaves</tissue>
    </source>
</reference>
<keyword evidence="2" id="KW-1133">Transmembrane helix</keyword>
<evidence type="ECO:0000256" key="2">
    <source>
        <dbReference type="SAM" id="Phobius"/>
    </source>
</evidence>
<dbReference type="Proteomes" id="UP000315295">
    <property type="component" value="Unassembled WGS sequence"/>
</dbReference>
<keyword evidence="2" id="KW-0812">Transmembrane</keyword>
<keyword evidence="1" id="KW-0732">Signal</keyword>
<gene>
    <name evidence="3" type="ORF">C1H46_008615</name>
</gene>
<keyword evidence="2" id="KW-0472">Membrane</keyword>
<evidence type="ECO:0000313" key="4">
    <source>
        <dbReference type="Proteomes" id="UP000315295"/>
    </source>
</evidence>
<dbReference type="Gene3D" id="3.30.200.20">
    <property type="entry name" value="Phosphorylase Kinase, domain 1"/>
    <property type="match status" value="1"/>
</dbReference>
<dbReference type="EMBL" id="VIEB01000115">
    <property type="protein sequence ID" value="TQE05796.1"/>
    <property type="molecule type" value="Genomic_DNA"/>
</dbReference>
<dbReference type="AlphaFoldDB" id="A0A540N407"/>
<evidence type="ECO:0008006" key="5">
    <source>
        <dbReference type="Google" id="ProtNLM"/>
    </source>
</evidence>
<dbReference type="PANTHER" id="PTHR47976">
    <property type="entry name" value="G-TYPE LECTIN S-RECEPTOR-LIKE SERINE/THREONINE-PROTEIN KINASE SD2-5"/>
    <property type="match status" value="1"/>
</dbReference>
<dbReference type="STRING" id="106549.A0A540N407"/>
<keyword evidence="4" id="KW-1185">Reference proteome</keyword>
<feature type="transmembrane region" description="Helical" evidence="2">
    <location>
        <begin position="61"/>
        <end position="78"/>
    </location>
</feature>
<evidence type="ECO:0000313" key="3">
    <source>
        <dbReference type="EMBL" id="TQE05796.1"/>
    </source>
</evidence>
<dbReference type="InterPro" id="IPR011009">
    <property type="entry name" value="Kinase-like_dom_sf"/>
</dbReference>
<evidence type="ECO:0000256" key="1">
    <source>
        <dbReference type="ARBA" id="ARBA00022729"/>
    </source>
</evidence>
<name>A0A540N407_MALBA</name>
<organism evidence="3 4">
    <name type="scientific">Malus baccata</name>
    <name type="common">Siberian crab apple</name>
    <name type="synonym">Pyrus baccata</name>
    <dbReference type="NCBI Taxonomy" id="106549"/>
    <lineage>
        <taxon>Eukaryota</taxon>
        <taxon>Viridiplantae</taxon>
        <taxon>Streptophyta</taxon>
        <taxon>Embryophyta</taxon>
        <taxon>Tracheophyta</taxon>
        <taxon>Spermatophyta</taxon>
        <taxon>Magnoliopsida</taxon>
        <taxon>eudicotyledons</taxon>
        <taxon>Gunneridae</taxon>
        <taxon>Pentapetalae</taxon>
        <taxon>rosids</taxon>
        <taxon>fabids</taxon>
        <taxon>Rosales</taxon>
        <taxon>Rosaceae</taxon>
        <taxon>Amygdaloideae</taxon>
        <taxon>Maleae</taxon>
        <taxon>Malus</taxon>
    </lineage>
</organism>
<dbReference type="SUPFAM" id="SSF56112">
    <property type="entry name" value="Protein kinase-like (PK-like)"/>
    <property type="match status" value="1"/>
</dbReference>
<accession>A0A540N407</accession>